<dbReference type="Proteomes" id="UP001431693">
    <property type="component" value="Unassembled WGS sequence"/>
</dbReference>
<evidence type="ECO:0000256" key="1">
    <source>
        <dbReference type="SAM" id="MobiDB-lite"/>
    </source>
</evidence>
<feature type="compositionally biased region" description="Basic and acidic residues" evidence="1">
    <location>
        <begin position="158"/>
        <end position="180"/>
    </location>
</feature>
<evidence type="ECO:0000313" key="4">
    <source>
        <dbReference type="Proteomes" id="UP001431693"/>
    </source>
</evidence>
<feature type="compositionally biased region" description="Low complexity" evidence="1">
    <location>
        <begin position="140"/>
        <end position="157"/>
    </location>
</feature>
<evidence type="ECO:0000313" key="3">
    <source>
        <dbReference type="EMBL" id="MDJ1129496.1"/>
    </source>
</evidence>
<feature type="chain" id="PRO_5046705248" evidence="2">
    <location>
        <begin position="29"/>
        <end position="324"/>
    </location>
</feature>
<keyword evidence="2" id="KW-0732">Signal</keyword>
<name>A0ABT6ZKD4_9ACTN</name>
<sequence length="324" mass="33734">MLGRLPISARLAAVAVVAALFAPTPALAGTATQRLASAQATLNARTLDVQKAQTMAGRAQDALATSQAARAAAEELDKWSQQFSQARASQAAAAIRSGQNPEAAKLAESDAALPSGLDAVNAKPDESAADTVEQAKSAEQDAAQALEDAQAQLSQAEAAEKAATEERDAAQADAQAERDAQMQANMARAASEGNPELSAVDWSCGHDAFVDEWGTRIDGYLAGSPLAGRGRTFAEAAWENGVDPRWSPAISNTESSKGACCFRPCNAWGWGGSGWSDWDTAINAHVAGLSSGYGYTISMTAANKYCPPTASHWYSTTLAQMQLI</sequence>
<accession>A0ABT6ZKD4</accession>
<keyword evidence="4" id="KW-1185">Reference proteome</keyword>
<organism evidence="3 4">
    <name type="scientific">Kribbibacterium absianum</name>
    <dbReference type="NCBI Taxonomy" id="3044210"/>
    <lineage>
        <taxon>Bacteria</taxon>
        <taxon>Bacillati</taxon>
        <taxon>Actinomycetota</taxon>
        <taxon>Coriobacteriia</taxon>
        <taxon>Coriobacteriales</taxon>
        <taxon>Kribbibacteriaceae</taxon>
        <taxon>Kribbibacterium</taxon>
    </lineage>
</organism>
<feature type="region of interest" description="Disordered" evidence="1">
    <location>
        <begin position="116"/>
        <end position="192"/>
    </location>
</feature>
<proteinExistence type="predicted"/>
<dbReference type="EMBL" id="JASJEX010000002">
    <property type="protein sequence ID" value="MDJ1129496.1"/>
    <property type="molecule type" value="Genomic_DNA"/>
</dbReference>
<protein>
    <submittedName>
        <fullName evidence="3">Uncharacterized protein</fullName>
    </submittedName>
</protein>
<evidence type="ECO:0000256" key="2">
    <source>
        <dbReference type="SAM" id="SignalP"/>
    </source>
</evidence>
<reference evidence="3" key="1">
    <citation type="submission" date="2023-05" db="EMBL/GenBank/DDBJ databases">
        <title>[olsenella] sp. nov., isolated from a pig farm feces dump.</title>
        <authorList>
            <person name="Chang Y.-H."/>
        </authorList>
    </citation>
    <scope>NUCLEOTIDE SEQUENCE</scope>
    <source>
        <strain evidence="3">YH-ols2217</strain>
    </source>
</reference>
<feature type="signal peptide" evidence="2">
    <location>
        <begin position="1"/>
        <end position="28"/>
    </location>
</feature>
<comment type="caution">
    <text evidence="3">The sequence shown here is derived from an EMBL/GenBank/DDBJ whole genome shotgun (WGS) entry which is preliminary data.</text>
</comment>
<gene>
    <name evidence="3" type="ORF">QJ043_05305</name>
</gene>
<dbReference type="RefSeq" id="WP_283713717.1">
    <property type="nucleotide sequence ID" value="NZ_JASJEW010000006.1"/>
</dbReference>